<accession>K0TAK1</accession>
<dbReference type="AlphaFoldDB" id="K0TAK1"/>
<dbReference type="Proteomes" id="UP000266841">
    <property type="component" value="Unassembled WGS sequence"/>
</dbReference>
<feature type="region of interest" description="Disordered" evidence="1">
    <location>
        <begin position="1"/>
        <end position="26"/>
    </location>
</feature>
<gene>
    <name evidence="2" type="ORF">THAOC_08178</name>
</gene>
<reference evidence="2 3" key="1">
    <citation type="journal article" date="2012" name="Genome Biol.">
        <title>Genome and low-iron response of an oceanic diatom adapted to chronic iron limitation.</title>
        <authorList>
            <person name="Lommer M."/>
            <person name="Specht M."/>
            <person name="Roy A.S."/>
            <person name="Kraemer L."/>
            <person name="Andreson R."/>
            <person name="Gutowska M.A."/>
            <person name="Wolf J."/>
            <person name="Bergner S.V."/>
            <person name="Schilhabel M.B."/>
            <person name="Klostermeier U.C."/>
            <person name="Beiko R.G."/>
            <person name="Rosenstiel P."/>
            <person name="Hippler M."/>
            <person name="Laroche J."/>
        </authorList>
    </citation>
    <scope>NUCLEOTIDE SEQUENCE [LARGE SCALE GENOMIC DNA]</scope>
    <source>
        <strain evidence="2 3">CCMP1005</strain>
    </source>
</reference>
<evidence type="ECO:0000313" key="3">
    <source>
        <dbReference type="Proteomes" id="UP000266841"/>
    </source>
</evidence>
<protein>
    <submittedName>
        <fullName evidence="2">Uncharacterized protein</fullName>
    </submittedName>
</protein>
<proteinExistence type="predicted"/>
<name>K0TAK1_THAOC</name>
<evidence type="ECO:0000256" key="1">
    <source>
        <dbReference type="SAM" id="MobiDB-lite"/>
    </source>
</evidence>
<organism evidence="2 3">
    <name type="scientific">Thalassiosira oceanica</name>
    <name type="common">Marine diatom</name>
    <dbReference type="NCBI Taxonomy" id="159749"/>
    <lineage>
        <taxon>Eukaryota</taxon>
        <taxon>Sar</taxon>
        <taxon>Stramenopiles</taxon>
        <taxon>Ochrophyta</taxon>
        <taxon>Bacillariophyta</taxon>
        <taxon>Coscinodiscophyceae</taxon>
        <taxon>Thalassiosirophycidae</taxon>
        <taxon>Thalassiosirales</taxon>
        <taxon>Thalassiosiraceae</taxon>
        <taxon>Thalassiosira</taxon>
    </lineage>
</organism>
<keyword evidence="3" id="KW-1185">Reference proteome</keyword>
<evidence type="ECO:0000313" key="2">
    <source>
        <dbReference type="EMBL" id="EJK70461.1"/>
    </source>
</evidence>
<dbReference type="EMBL" id="AGNL01008501">
    <property type="protein sequence ID" value="EJK70461.1"/>
    <property type="molecule type" value="Genomic_DNA"/>
</dbReference>
<sequence length="125" mass="13165">MKSTEGAAIAESPGRGGESPVSDPRVRVATPTVTAPAAAPARIVFGTGHNSDAPNTLHAEKFLAASRGGGRGPGRLEELGREFLELITKTHESGAYAADYSPIMREYATRVREIEEEGDDEDAEG</sequence>
<comment type="caution">
    <text evidence="2">The sequence shown here is derived from an EMBL/GenBank/DDBJ whole genome shotgun (WGS) entry which is preliminary data.</text>
</comment>